<evidence type="ECO:0000313" key="2">
    <source>
        <dbReference type="EMBL" id="PWN56119.1"/>
    </source>
</evidence>
<dbReference type="InterPro" id="IPR014914">
    <property type="entry name" value="RES_dom"/>
</dbReference>
<evidence type="ECO:0000259" key="1">
    <source>
        <dbReference type="SMART" id="SM00953"/>
    </source>
</evidence>
<sequence length="236" mass="26098">MTRDFPLEPLRGSALRYVESQSLIATTEFVDTAEEQHRLEALLDAAKPALPPDVAQMHWLLRSAFRYPPLPYGSRFGPSTARGILYLSEQRSALVAEMAFYDYQFYAGMAEPPPTPIRRSHTVIRVAVATQQATDTRRQPDSERLSAPDSWQASQAFGTDARGAGVEVIRYPSARTCAPQATNLAVLSPRAVANAQSPPTTETGFRSRVDARGVWLSETLCGPEFFPAEGLQRRPF</sequence>
<evidence type="ECO:0000313" key="3">
    <source>
        <dbReference type="Proteomes" id="UP000251800"/>
    </source>
</evidence>
<gene>
    <name evidence="2" type="ORF">DEH80_09945</name>
</gene>
<dbReference type="SMART" id="SM00953">
    <property type="entry name" value="RES"/>
    <property type="match status" value="1"/>
</dbReference>
<protein>
    <recommendedName>
        <fullName evidence="1">RES domain-containing protein</fullName>
    </recommendedName>
</protein>
<feature type="domain" description="RES" evidence="1">
    <location>
        <begin position="64"/>
        <end position="198"/>
    </location>
</feature>
<name>A0A363UL11_9GAMM</name>
<proteinExistence type="predicted"/>
<comment type="caution">
    <text evidence="2">The sequence shown here is derived from an EMBL/GenBank/DDBJ whole genome shotgun (WGS) entry which is preliminary data.</text>
</comment>
<organism evidence="2 3">
    <name type="scientific">Abyssibacter profundi</name>
    <dbReference type="NCBI Taxonomy" id="2182787"/>
    <lineage>
        <taxon>Bacteria</taxon>
        <taxon>Pseudomonadati</taxon>
        <taxon>Pseudomonadota</taxon>
        <taxon>Gammaproteobacteria</taxon>
        <taxon>Chromatiales</taxon>
        <taxon>Oceanococcaceae</taxon>
        <taxon>Abyssibacter</taxon>
    </lineage>
</organism>
<reference evidence="2 3" key="1">
    <citation type="submission" date="2018-05" db="EMBL/GenBank/DDBJ databases">
        <title>Abyssibacter profundi OUC007T gen. nov., sp. nov, a marine bacterium isolated from seawater of the Mariana Trench.</title>
        <authorList>
            <person name="Zhou S."/>
        </authorList>
    </citation>
    <scope>NUCLEOTIDE SEQUENCE [LARGE SCALE GENOMIC DNA]</scope>
    <source>
        <strain evidence="2 3">OUC007</strain>
    </source>
</reference>
<dbReference type="EMBL" id="QEQK01000007">
    <property type="protein sequence ID" value="PWN56119.1"/>
    <property type="molecule type" value="Genomic_DNA"/>
</dbReference>
<dbReference type="OrthoDB" id="9799238at2"/>
<dbReference type="Pfam" id="PF08808">
    <property type="entry name" value="RES"/>
    <property type="match status" value="1"/>
</dbReference>
<dbReference type="AlphaFoldDB" id="A0A363UL11"/>
<dbReference type="Proteomes" id="UP000251800">
    <property type="component" value="Unassembled WGS sequence"/>
</dbReference>
<dbReference type="RefSeq" id="WP_109720335.1">
    <property type="nucleotide sequence ID" value="NZ_QEQK01000007.1"/>
</dbReference>
<accession>A0A363UL11</accession>
<keyword evidence="3" id="KW-1185">Reference proteome</keyword>